<protein>
    <submittedName>
        <fullName evidence="1">Uncharacterized protein</fullName>
    </submittedName>
</protein>
<evidence type="ECO:0000313" key="1">
    <source>
        <dbReference type="EMBL" id="KAA8474940.1"/>
    </source>
</evidence>
<proteinExistence type="predicted"/>
<dbReference type="SUPFAM" id="SSF47413">
    <property type="entry name" value="lambda repressor-like DNA-binding domains"/>
    <property type="match status" value="1"/>
</dbReference>
<gene>
    <name evidence="1" type="ORF">F1649_21865</name>
</gene>
<accession>A0A5M9GKT8</accession>
<sequence length="210" mass="24199">MENIDSKDPNTDDEAFYRLLGSIIKYFRIKAGFSTPEAFVHLTGRHRSQYYEYESGKNMNMLTFRDLLFELGVQVSGWLNFDYLSDNSGRSRVVNEMKKARVLQVMSQVAIQEKAATNVKISSKVAQRYVDILISCLEAKSRIEILSEFELNTSYNTFKRAANKLKEYGWLEMTQTAKNAPNQTYITTEKGKTVIRLGDSSDKNKESRRE</sequence>
<evidence type="ECO:0000313" key="2">
    <source>
        <dbReference type="Proteomes" id="UP000322918"/>
    </source>
</evidence>
<comment type="caution">
    <text evidence="1">The sequence shown here is derived from an EMBL/GenBank/DDBJ whole genome shotgun (WGS) entry which is preliminary data.</text>
</comment>
<dbReference type="InterPro" id="IPR036388">
    <property type="entry name" value="WH-like_DNA-bd_sf"/>
</dbReference>
<keyword evidence="2" id="KW-1185">Reference proteome</keyword>
<name>A0A5M9GKT8_9SPHI</name>
<reference evidence="1 2" key="1">
    <citation type="submission" date="2019-09" db="EMBL/GenBank/DDBJ databases">
        <title>Pararcticibacter amylolyticus gen. nov., sp. nov., isolated from a rottenly hemp rope, and reclassification of Pedobacter tournemirensis as Pararcticibacter tournemirensis comb. nov.</title>
        <authorList>
            <person name="Cai Y."/>
        </authorList>
    </citation>
    <scope>NUCLEOTIDE SEQUENCE [LARGE SCALE GENOMIC DNA]</scope>
    <source>
        <strain evidence="1 2">TF5-37.2-LB10</strain>
    </source>
</reference>
<dbReference type="AlphaFoldDB" id="A0A5M9GKT8"/>
<dbReference type="InterPro" id="IPR010982">
    <property type="entry name" value="Lambda_DNA-bd_dom_sf"/>
</dbReference>
<dbReference type="GO" id="GO:0003677">
    <property type="term" value="F:DNA binding"/>
    <property type="evidence" value="ECO:0007669"/>
    <property type="project" value="InterPro"/>
</dbReference>
<organism evidence="1 2">
    <name type="scientific">Arcticibacter tournemirensis</name>
    <dbReference type="NCBI Taxonomy" id="699437"/>
    <lineage>
        <taxon>Bacteria</taxon>
        <taxon>Pseudomonadati</taxon>
        <taxon>Bacteroidota</taxon>
        <taxon>Sphingobacteriia</taxon>
        <taxon>Sphingobacteriales</taxon>
        <taxon>Sphingobacteriaceae</taxon>
        <taxon>Arcticibacter</taxon>
    </lineage>
</organism>
<dbReference type="RefSeq" id="WP_141813396.1">
    <property type="nucleotide sequence ID" value="NZ_VFPL01000001.1"/>
</dbReference>
<dbReference type="OrthoDB" id="674942at2"/>
<dbReference type="Gene3D" id="1.10.10.10">
    <property type="entry name" value="Winged helix-like DNA-binding domain superfamily/Winged helix DNA-binding domain"/>
    <property type="match status" value="1"/>
</dbReference>
<dbReference type="EMBL" id="VWNE01000056">
    <property type="protein sequence ID" value="KAA8474940.1"/>
    <property type="molecule type" value="Genomic_DNA"/>
</dbReference>
<dbReference type="Proteomes" id="UP000322918">
    <property type="component" value="Unassembled WGS sequence"/>
</dbReference>